<accession>A0A6J6DR35</accession>
<dbReference type="EMBL" id="CAEZTJ010000053">
    <property type="protein sequence ID" value="CAB4566720.1"/>
    <property type="molecule type" value="Genomic_DNA"/>
</dbReference>
<gene>
    <name evidence="1" type="ORF">UFOPK1650_00492</name>
</gene>
<organism evidence="1">
    <name type="scientific">freshwater metagenome</name>
    <dbReference type="NCBI Taxonomy" id="449393"/>
    <lineage>
        <taxon>unclassified sequences</taxon>
        <taxon>metagenomes</taxon>
        <taxon>ecological metagenomes</taxon>
    </lineage>
</organism>
<name>A0A6J6DR35_9ZZZZ</name>
<dbReference type="AlphaFoldDB" id="A0A6J6DR35"/>
<reference evidence="1" key="1">
    <citation type="submission" date="2020-05" db="EMBL/GenBank/DDBJ databases">
        <authorList>
            <person name="Chiriac C."/>
            <person name="Salcher M."/>
            <person name="Ghai R."/>
            <person name="Kavagutti S V."/>
        </authorList>
    </citation>
    <scope>NUCLEOTIDE SEQUENCE</scope>
</reference>
<protein>
    <submittedName>
        <fullName evidence="1">Unannotated protein</fullName>
    </submittedName>
</protein>
<evidence type="ECO:0000313" key="1">
    <source>
        <dbReference type="EMBL" id="CAB4566720.1"/>
    </source>
</evidence>
<sequence length="55" mass="6045">MVVESNSPPMISRRLTKIVTALEITQISATLMMVEFPTLVTTPPRSGNKKACAKR</sequence>
<proteinExistence type="predicted"/>